<accession>A0A1V9XEV9</accession>
<dbReference type="EMBL" id="MNPL01013236">
    <property type="protein sequence ID" value="OQR71882.1"/>
    <property type="molecule type" value="Genomic_DNA"/>
</dbReference>
<evidence type="ECO:0000313" key="3">
    <source>
        <dbReference type="Proteomes" id="UP000192247"/>
    </source>
</evidence>
<dbReference type="AlphaFoldDB" id="A0A1V9XEV9"/>
<comment type="caution">
    <text evidence="2">The sequence shown here is derived from an EMBL/GenBank/DDBJ whole genome shotgun (WGS) entry which is preliminary data.</text>
</comment>
<reference evidence="2 3" key="1">
    <citation type="journal article" date="2017" name="Gigascience">
        <title>Draft genome of the honey bee ectoparasitic mite, Tropilaelaps mercedesae, is shaped by the parasitic life history.</title>
        <authorList>
            <person name="Dong X."/>
            <person name="Armstrong S.D."/>
            <person name="Xia D."/>
            <person name="Makepeace B.L."/>
            <person name="Darby A.C."/>
            <person name="Kadowaki T."/>
        </authorList>
    </citation>
    <scope>NUCLEOTIDE SEQUENCE [LARGE SCALE GENOMIC DNA]</scope>
    <source>
        <strain evidence="2">Wuxi-XJTLU</strain>
    </source>
</reference>
<gene>
    <name evidence="2" type="ORF">BIW11_01414</name>
</gene>
<name>A0A1V9XEV9_9ACAR</name>
<sequence>MSESNIQKVLLKYNIPSVLTDSGIGLQDEDEAADTSSRNTADVTEVEFLSCPREGTVVFEGCCDAPIRSDGDAEAARPAVGAGALPASGPRVSTLESRGGFKRPPPARVQKRARGEPPGLDGGAISRQHDQSLQQHEQHHQHDKEHQTEEGAISSIHIKQQRTCATTLISSGGTSKTDNLSSREYFLSSSLVQLPPHPRSDYSHAGTLTEINNNSCAEIELVSLIEEQIPRYKLRADTITNFAGRVRRNDAPTPRCLDLQDVTDMGAGDASKAGSFMSRVWKRSSRKIDSLTRFRNLDLAS</sequence>
<keyword evidence="3" id="KW-1185">Reference proteome</keyword>
<dbReference type="Proteomes" id="UP000192247">
    <property type="component" value="Unassembled WGS sequence"/>
</dbReference>
<protein>
    <submittedName>
        <fullName evidence="2">Uncharacterized protein</fullName>
    </submittedName>
</protein>
<feature type="region of interest" description="Disordered" evidence="1">
    <location>
        <begin position="81"/>
        <end position="150"/>
    </location>
</feature>
<organism evidence="2 3">
    <name type="scientific">Tropilaelaps mercedesae</name>
    <dbReference type="NCBI Taxonomy" id="418985"/>
    <lineage>
        <taxon>Eukaryota</taxon>
        <taxon>Metazoa</taxon>
        <taxon>Ecdysozoa</taxon>
        <taxon>Arthropoda</taxon>
        <taxon>Chelicerata</taxon>
        <taxon>Arachnida</taxon>
        <taxon>Acari</taxon>
        <taxon>Parasitiformes</taxon>
        <taxon>Mesostigmata</taxon>
        <taxon>Gamasina</taxon>
        <taxon>Dermanyssoidea</taxon>
        <taxon>Laelapidae</taxon>
        <taxon>Tropilaelaps</taxon>
    </lineage>
</organism>
<proteinExistence type="predicted"/>
<evidence type="ECO:0000256" key="1">
    <source>
        <dbReference type="SAM" id="MobiDB-lite"/>
    </source>
</evidence>
<feature type="compositionally biased region" description="Basic and acidic residues" evidence="1">
    <location>
        <begin position="136"/>
        <end position="149"/>
    </location>
</feature>
<dbReference type="OrthoDB" id="10067624at2759"/>
<evidence type="ECO:0000313" key="2">
    <source>
        <dbReference type="EMBL" id="OQR71882.1"/>
    </source>
</evidence>
<dbReference type="InParanoid" id="A0A1V9XEV9"/>